<feature type="transmembrane region" description="Helical" evidence="8">
    <location>
        <begin position="267"/>
        <end position="287"/>
    </location>
</feature>
<dbReference type="Gene3D" id="1.20.120.1770">
    <property type="match status" value="1"/>
</dbReference>
<feature type="domain" description="Cytochrome b561" evidence="10">
    <location>
        <begin position="226"/>
        <end position="422"/>
    </location>
</feature>
<gene>
    <name evidence="11" type="ORF">CSSPTR1EN2_LOCUS23892</name>
</gene>
<keyword evidence="2" id="KW-0813">Transport</keyword>
<dbReference type="Pfam" id="PF03188">
    <property type="entry name" value="Cytochrom_B561"/>
    <property type="match status" value="1"/>
</dbReference>
<feature type="transmembrane region" description="Helical" evidence="8">
    <location>
        <begin position="293"/>
        <end position="319"/>
    </location>
</feature>
<keyword evidence="7 8" id="KW-0472">Membrane</keyword>
<keyword evidence="12" id="KW-1185">Reference proteome</keyword>
<evidence type="ECO:0000256" key="6">
    <source>
        <dbReference type="ARBA" id="ARBA00022989"/>
    </source>
</evidence>
<evidence type="ECO:0000256" key="1">
    <source>
        <dbReference type="ARBA" id="ARBA00004370"/>
    </source>
</evidence>
<organism evidence="11 12">
    <name type="scientific">Sphagnum troendelagicum</name>
    <dbReference type="NCBI Taxonomy" id="128251"/>
    <lineage>
        <taxon>Eukaryota</taxon>
        <taxon>Viridiplantae</taxon>
        <taxon>Streptophyta</taxon>
        <taxon>Embryophyta</taxon>
        <taxon>Bryophyta</taxon>
        <taxon>Sphagnophytina</taxon>
        <taxon>Sphagnopsida</taxon>
        <taxon>Sphagnales</taxon>
        <taxon>Sphagnaceae</taxon>
        <taxon>Sphagnum</taxon>
    </lineage>
</organism>
<dbReference type="PROSITE" id="PS50939">
    <property type="entry name" value="CYTOCHROME_B561"/>
    <property type="match status" value="1"/>
</dbReference>
<evidence type="ECO:0000313" key="12">
    <source>
        <dbReference type="Proteomes" id="UP001497512"/>
    </source>
</evidence>
<keyword evidence="6 8" id="KW-1133">Transmembrane helix</keyword>
<dbReference type="Proteomes" id="UP001497512">
    <property type="component" value="Chromosome 9"/>
</dbReference>
<dbReference type="InterPro" id="IPR006593">
    <property type="entry name" value="Cyt_b561/ferric_Rdtase_TM"/>
</dbReference>
<dbReference type="PROSITE" id="PS50836">
    <property type="entry name" value="DOMON"/>
    <property type="match status" value="1"/>
</dbReference>
<accession>A0ABP0V7L4</accession>
<evidence type="ECO:0000313" key="11">
    <source>
        <dbReference type="EMBL" id="CAK9237816.1"/>
    </source>
</evidence>
<reference evidence="11" key="1">
    <citation type="submission" date="2024-02" db="EMBL/GenBank/DDBJ databases">
        <authorList>
            <consortium name="ELIXIR-Norway"/>
            <consortium name="Elixir Norway"/>
        </authorList>
    </citation>
    <scope>NUCLEOTIDE SEQUENCE</scope>
</reference>
<dbReference type="SMART" id="SM00665">
    <property type="entry name" value="B561"/>
    <property type="match status" value="1"/>
</dbReference>
<dbReference type="EMBL" id="OZ019901">
    <property type="protein sequence ID" value="CAK9237816.1"/>
    <property type="molecule type" value="Genomic_DNA"/>
</dbReference>
<evidence type="ECO:0000259" key="10">
    <source>
        <dbReference type="PROSITE" id="PS50939"/>
    </source>
</evidence>
<dbReference type="PANTHER" id="PTHR23130">
    <property type="entry name" value="CYTOCHROME B561 AND DOMON DOMAIN-CONTAINING PROTEIN"/>
    <property type="match status" value="1"/>
</dbReference>
<feature type="transmembrane region" description="Helical" evidence="8">
    <location>
        <begin position="369"/>
        <end position="386"/>
    </location>
</feature>
<evidence type="ECO:0000256" key="5">
    <source>
        <dbReference type="ARBA" id="ARBA00022982"/>
    </source>
</evidence>
<protein>
    <recommendedName>
        <fullName evidence="13">Cytochrome b561 and DOMON domain-containing protein</fullName>
    </recommendedName>
</protein>
<keyword evidence="3 8" id="KW-0812">Transmembrane</keyword>
<evidence type="ECO:0000259" key="9">
    <source>
        <dbReference type="PROSITE" id="PS50836"/>
    </source>
</evidence>
<feature type="transmembrane region" description="Helical" evidence="8">
    <location>
        <begin position="27"/>
        <end position="47"/>
    </location>
</feature>
<evidence type="ECO:0000256" key="4">
    <source>
        <dbReference type="ARBA" id="ARBA00022729"/>
    </source>
</evidence>
<keyword evidence="4" id="KW-0732">Signal</keyword>
<dbReference type="PANTHER" id="PTHR23130:SF171">
    <property type="entry name" value="OS01G0895300 PROTEIN"/>
    <property type="match status" value="1"/>
</dbReference>
<evidence type="ECO:0008006" key="13">
    <source>
        <dbReference type="Google" id="ProtNLM"/>
    </source>
</evidence>
<keyword evidence="5" id="KW-0249">Electron transport</keyword>
<feature type="transmembrane region" description="Helical" evidence="8">
    <location>
        <begin position="398"/>
        <end position="421"/>
    </location>
</feature>
<dbReference type="InterPro" id="IPR005018">
    <property type="entry name" value="DOMON_domain"/>
</dbReference>
<name>A0ABP0V7L4_9BRYO</name>
<feature type="transmembrane region" description="Helical" evidence="8">
    <location>
        <begin position="331"/>
        <end position="349"/>
    </location>
</feature>
<evidence type="ECO:0000256" key="2">
    <source>
        <dbReference type="ARBA" id="ARBA00022448"/>
    </source>
</evidence>
<proteinExistence type="predicted"/>
<evidence type="ECO:0000256" key="3">
    <source>
        <dbReference type="ARBA" id="ARBA00022692"/>
    </source>
</evidence>
<sequence length="445" mass="48605">MGTSAAVGGTGSRWNNITIADQGLHELLMMFAALLVVLISSHHLLLLPHTAAAAAPRTGYMDQGCGTSGAVLAASAATVAINTLDFSTSNLTCIDKMWPSGSPDNHFLLWSQHDNITNVVSIVVAMPLASPGRWAALGFSKDSYMIGSTAVVARLTTNSPTATATEYFLKDKIPNQVFPDRTGLSFVMAPKSHYDAQNKIMYMAFQVNFMKSVVSPNYLLYAYGPLASDGSLQIHDSHYAFPSPFVAGVSGDTPLASRPQLANVHGAIQVIGWGLLLPIGALLARYCRAWDPIWFYLHVTFQIIGFMFVIAGIGTGLVLSQRVRPSRFYTHRGLGITVFFLACLQVLALPFRPKKDAKLRQFWNWYHESVGRIALILAVGNIFLGMHMADAQHSLRVGYAIILTLELLATLVLEFMVWLQWKKLSTWDAFAPETKSDLFTFAGGA</sequence>
<dbReference type="CDD" id="cd08760">
    <property type="entry name" value="Cyt_b561_FRRS1_like"/>
    <property type="match status" value="1"/>
</dbReference>
<comment type="subcellular location">
    <subcellularLocation>
        <location evidence="1">Membrane</location>
    </subcellularLocation>
</comment>
<evidence type="ECO:0000256" key="7">
    <source>
        <dbReference type="ARBA" id="ARBA00023136"/>
    </source>
</evidence>
<feature type="domain" description="DOMON" evidence="9">
    <location>
        <begin position="104"/>
        <end position="224"/>
    </location>
</feature>
<evidence type="ECO:0000256" key="8">
    <source>
        <dbReference type="SAM" id="Phobius"/>
    </source>
</evidence>